<protein>
    <submittedName>
        <fullName evidence="1">Uncharacterized protein</fullName>
    </submittedName>
</protein>
<proteinExistence type="predicted"/>
<gene>
    <name evidence="1" type="ORF">EFR84_11310</name>
</gene>
<accession>A0A3S0SI65</accession>
<dbReference type="EMBL" id="RJTJ01000008">
    <property type="protein sequence ID" value="RUM06781.1"/>
    <property type="molecule type" value="Genomic_DNA"/>
</dbReference>
<reference evidence="1 2" key="1">
    <citation type="submission" date="2018-11" db="EMBL/GenBank/DDBJ databases">
        <title>Rhizobium chutanense sp. nov., isolated from root nodules of Phaseolus vulgaris in China.</title>
        <authorList>
            <person name="Huo Y."/>
        </authorList>
    </citation>
    <scope>NUCLEOTIDE SEQUENCE [LARGE SCALE GENOMIC DNA]</scope>
    <source>
        <strain evidence="1 2">C16</strain>
    </source>
</reference>
<dbReference type="AlphaFoldDB" id="A0A3S0SI65"/>
<sequence>MADILAFPERRPAAQPQLRAVPQSTAAYNRNQLIYASEAFAAALAETCGSLQFTNDGNALDETSAICSGETLQSALTGIMHLLNLRGMAEDAALRRSIRHWLERNGGHRG</sequence>
<evidence type="ECO:0000313" key="2">
    <source>
        <dbReference type="Proteomes" id="UP000278081"/>
    </source>
</evidence>
<comment type="caution">
    <text evidence="1">The sequence shown here is derived from an EMBL/GenBank/DDBJ whole genome shotgun (WGS) entry which is preliminary data.</text>
</comment>
<name>A0A3S0SI65_9HYPH</name>
<dbReference type="Proteomes" id="UP000278081">
    <property type="component" value="Unassembled WGS sequence"/>
</dbReference>
<organism evidence="1 2">
    <name type="scientific">Rhizobium chutanense</name>
    <dbReference type="NCBI Taxonomy" id="2035448"/>
    <lineage>
        <taxon>Bacteria</taxon>
        <taxon>Pseudomonadati</taxon>
        <taxon>Pseudomonadota</taxon>
        <taxon>Alphaproteobacteria</taxon>
        <taxon>Hyphomicrobiales</taxon>
        <taxon>Rhizobiaceae</taxon>
        <taxon>Rhizobium/Agrobacterium group</taxon>
        <taxon>Rhizobium</taxon>
    </lineage>
</organism>
<dbReference type="RefSeq" id="WP_126908961.1">
    <property type="nucleotide sequence ID" value="NZ_ML133755.1"/>
</dbReference>
<evidence type="ECO:0000313" key="1">
    <source>
        <dbReference type="EMBL" id="RUM06781.1"/>
    </source>
</evidence>